<dbReference type="AlphaFoldDB" id="A0A8J8SKD8"/>
<organism evidence="2 3">
    <name type="scientific">Falsirhodobacter algicola</name>
    <dbReference type="NCBI Taxonomy" id="2692330"/>
    <lineage>
        <taxon>Bacteria</taxon>
        <taxon>Pseudomonadati</taxon>
        <taxon>Pseudomonadota</taxon>
        <taxon>Alphaproteobacteria</taxon>
        <taxon>Rhodobacterales</taxon>
        <taxon>Paracoccaceae</taxon>
        <taxon>Falsirhodobacter</taxon>
    </lineage>
</organism>
<gene>
    <name evidence="2" type="ORF">GR316_02875</name>
</gene>
<dbReference type="PANTHER" id="PTHR28047:SF5">
    <property type="entry name" value="PROTEIN DCG1"/>
    <property type="match status" value="1"/>
</dbReference>
<evidence type="ECO:0000313" key="2">
    <source>
        <dbReference type="EMBL" id="QUS35309.1"/>
    </source>
</evidence>
<dbReference type="EMBL" id="CP047289">
    <property type="protein sequence ID" value="QUS35309.1"/>
    <property type="molecule type" value="Genomic_DNA"/>
</dbReference>
<dbReference type="InterPro" id="IPR015942">
    <property type="entry name" value="Asp/Glu/hydantoin_racemase"/>
</dbReference>
<name>A0A8J8SKD8_9RHOB</name>
<evidence type="ECO:0000313" key="3">
    <source>
        <dbReference type="Proteomes" id="UP000679284"/>
    </source>
</evidence>
<dbReference type="InterPro" id="IPR053714">
    <property type="entry name" value="Iso_Racemase_Enz_sf"/>
</dbReference>
<keyword evidence="3" id="KW-1185">Reference proteome</keyword>
<dbReference type="RefSeq" id="WP_211784556.1">
    <property type="nucleotide sequence ID" value="NZ_CP047289.1"/>
</dbReference>
<dbReference type="Pfam" id="PF01177">
    <property type="entry name" value="Asp_Glu_race"/>
    <property type="match status" value="1"/>
</dbReference>
<dbReference type="Gene3D" id="3.40.50.12500">
    <property type="match status" value="1"/>
</dbReference>
<dbReference type="Proteomes" id="UP000679284">
    <property type="component" value="Chromosome"/>
</dbReference>
<accession>A0A8J8SKD8</accession>
<dbReference type="PANTHER" id="PTHR28047">
    <property type="entry name" value="PROTEIN DCG1"/>
    <property type="match status" value="1"/>
</dbReference>
<proteinExistence type="inferred from homology"/>
<reference evidence="2" key="1">
    <citation type="submission" date="2020-01" db="EMBL/GenBank/DDBJ databases">
        <authorList>
            <person name="Yang Y."/>
            <person name="Kwon Y.M."/>
        </authorList>
    </citation>
    <scope>NUCLEOTIDE SEQUENCE</scope>
    <source>
        <strain evidence="2">PG104</strain>
    </source>
</reference>
<dbReference type="GO" id="GO:0047661">
    <property type="term" value="F:amino-acid racemase activity"/>
    <property type="evidence" value="ECO:0007669"/>
    <property type="project" value="InterPro"/>
</dbReference>
<dbReference type="KEGG" id="fap:GR316_02875"/>
<comment type="similarity">
    <text evidence="1">Belongs to the HyuE racemase family.</text>
</comment>
<evidence type="ECO:0000256" key="1">
    <source>
        <dbReference type="ARBA" id="ARBA00038414"/>
    </source>
</evidence>
<sequence>MRLLYLNPNSTASMTDDIVAAARAALPEAEIIGWTNTGGPPAIQGPKDGAEAVAGLRAMLPAAEALAADAIVIACFDDTGLEELRAAAHCPVIGIGQAAYTVGTLTYGAFAVVTTLPVSVPVLEGNIARSGMSGACLAVRASGLPVLTVEEGSEATRARLAEEITAAAGDGARAVALGCAGMAPLRADLQARTGVPLIDGVTASAHLARAIIATLA</sequence>
<dbReference type="InterPro" id="IPR052186">
    <property type="entry name" value="Hydantoin_racemase-like"/>
</dbReference>
<protein>
    <submittedName>
        <fullName evidence="2">HyuE hydantoin racemase</fullName>
    </submittedName>
</protein>